<feature type="compositionally biased region" description="Basic and acidic residues" evidence="3">
    <location>
        <begin position="346"/>
        <end position="386"/>
    </location>
</feature>
<dbReference type="Proteomes" id="UP000025227">
    <property type="component" value="Unplaced"/>
</dbReference>
<keyword evidence="5" id="KW-1185">Reference proteome</keyword>
<dbReference type="GO" id="GO:0004531">
    <property type="term" value="F:deoxyribonuclease II activity"/>
    <property type="evidence" value="ECO:0007669"/>
    <property type="project" value="InterPro"/>
</dbReference>
<feature type="signal peptide" evidence="4">
    <location>
        <begin position="1"/>
        <end position="17"/>
    </location>
</feature>
<dbReference type="PANTHER" id="PTHR10858">
    <property type="entry name" value="DEOXYRIBONUCLEASE II"/>
    <property type="match status" value="1"/>
</dbReference>
<evidence type="ECO:0000256" key="3">
    <source>
        <dbReference type="SAM" id="MobiDB-lite"/>
    </source>
</evidence>
<proteinExistence type="inferred from homology"/>
<keyword evidence="2" id="KW-0378">Hydrolase</keyword>
<feature type="region of interest" description="Disordered" evidence="3">
    <location>
        <begin position="343"/>
        <end position="393"/>
    </location>
</feature>
<organism evidence="5 6">
    <name type="scientific">Haemonchus contortus</name>
    <name type="common">Barber pole worm</name>
    <dbReference type="NCBI Taxonomy" id="6289"/>
    <lineage>
        <taxon>Eukaryota</taxon>
        <taxon>Metazoa</taxon>
        <taxon>Ecdysozoa</taxon>
        <taxon>Nematoda</taxon>
        <taxon>Chromadorea</taxon>
        <taxon>Rhabditida</taxon>
        <taxon>Rhabditina</taxon>
        <taxon>Rhabditomorpha</taxon>
        <taxon>Strongyloidea</taxon>
        <taxon>Trichostrongylidae</taxon>
        <taxon>Haemonchus</taxon>
    </lineage>
</organism>
<name>A0A7I5E8A2_HAECO</name>
<dbReference type="OrthoDB" id="10261598at2759"/>
<dbReference type="InterPro" id="IPR004947">
    <property type="entry name" value="DNase_II"/>
</dbReference>
<comment type="similarity">
    <text evidence="1">Belongs to the DNase II family.</text>
</comment>
<dbReference type="OMA" id="ANIDVWN"/>
<protein>
    <submittedName>
        <fullName evidence="6">Deoxyribonuclease II</fullName>
    </submittedName>
</protein>
<feature type="chain" id="PRO_5029565330" evidence="4">
    <location>
        <begin position="18"/>
        <end position="393"/>
    </location>
</feature>
<evidence type="ECO:0000256" key="4">
    <source>
        <dbReference type="SAM" id="SignalP"/>
    </source>
</evidence>
<dbReference type="CDD" id="cd09121">
    <property type="entry name" value="PLDc_DNaseII_2"/>
    <property type="match status" value="1"/>
</dbReference>
<evidence type="ECO:0000256" key="1">
    <source>
        <dbReference type="ARBA" id="ARBA00007527"/>
    </source>
</evidence>
<dbReference type="WBParaSite" id="HCON_00062150-00001">
    <property type="protein sequence ID" value="HCON_00062150-00001"/>
    <property type="gene ID" value="HCON_00062150"/>
</dbReference>
<evidence type="ECO:0000313" key="6">
    <source>
        <dbReference type="WBParaSite" id="HCON_00062150-00001"/>
    </source>
</evidence>
<sequence length="393" mass="43640">MKEMLVVFLTIFTLAEAQFKCKNMDGKDVDWFAALKLPANIDVWNGRGFVYFDSTYKQFVLSENPLNSTKSAIGATLKQLYDSDPKTTAKIAYNDDCPGKEVDSGRGHSKGVAVFGLSGGFWLIHSVPNFPPPNKYDYPETGTKYAQSFLCLTLGIDNLEDISQYMRWSQVTPFITNMPEHFKLLAPHFEDVINKKSLGRSDTQFTLSLNFETLMHKKVNAFAKHKKFGADLWHDFIAPSLGTSMAVETWRNGAAKDVGTQCGLGSKNVYDVTSVNLFGLTYASSKDHSKWGVSMEESTPTVCIGDVNRQESQFKRGGGAVCIRDKDLWKAFKNSVGSFNDCGVVPEKKSSKSKDAKKEGKKAGKAGSKEKPEKKTKKTEKPEPKKKPTKANN</sequence>
<dbReference type="GO" id="GO:0006309">
    <property type="term" value="P:apoptotic DNA fragmentation"/>
    <property type="evidence" value="ECO:0007669"/>
    <property type="project" value="TreeGrafter"/>
</dbReference>
<dbReference type="AlphaFoldDB" id="A0A7I5E8A2"/>
<evidence type="ECO:0000256" key="2">
    <source>
        <dbReference type="ARBA" id="ARBA00022801"/>
    </source>
</evidence>
<dbReference type="Pfam" id="PF03265">
    <property type="entry name" value="DNase_II"/>
    <property type="match status" value="1"/>
</dbReference>
<accession>A0A7I5E8A2</accession>
<reference evidence="6" key="1">
    <citation type="submission" date="2020-12" db="UniProtKB">
        <authorList>
            <consortium name="WormBaseParasite"/>
        </authorList>
    </citation>
    <scope>IDENTIFICATION</scope>
    <source>
        <strain evidence="6">MHco3</strain>
    </source>
</reference>
<dbReference type="CDD" id="cd09120">
    <property type="entry name" value="PLDc_DNaseII_1"/>
    <property type="match status" value="1"/>
</dbReference>
<dbReference type="PANTHER" id="PTHR10858:SF30">
    <property type="entry name" value="CELL-DEATH-RELATED NUCLEASE 7"/>
    <property type="match status" value="1"/>
</dbReference>
<keyword evidence="4" id="KW-0732">Signal</keyword>
<evidence type="ECO:0000313" key="5">
    <source>
        <dbReference type="Proteomes" id="UP000025227"/>
    </source>
</evidence>